<organism evidence="1">
    <name type="scientific">marine metagenome</name>
    <dbReference type="NCBI Taxonomy" id="408172"/>
    <lineage>
        <taxon>unclassified sequences</taxon>
        <taxon>metagenomes</taxon>
        <taxon>ecological metagenomes</taxon>
    </lineage>
</organism>
<dbReference type="AlphaFoldDB" id="A0A382XN96"/>
<evidence type="ECO:0000313" key="1">
    <source>
        <dbReference type="EMBL" id="SVD72320.1"/>
    </source>
</evidence>
<accession>A0A382XN96</accession>
<reference evidence="1" key="1">
    <citation type="submission" date="2018-05" db="EMBL/GenBank/DDBJ databases">
        <authorList>
            <person name="Lanie J.A."/>
            <person name="Ng W.-L."/>
            <person name="Kazmierczak K.M."/>
            <person name="Andrzejewski T.M."/>
            <person name="Davidsen T.M."/>
            <person name="Wayne K.J."/>
            <person name="Tettelin H."/>
            <person name="Glass J.I."/>
            <person name="Rusch D."/>
            <person name="Podicherti R."/>
            <person name="Tsui H.-C.T."/>
            <person name="Winkler M.E."/>
        </authorList>
    </citation>
    <scope>NUCLEOTIDE SEQUENCE</scope>
</reference>
<name>A0A382XN96_9ZZZZ</name>
<proteinExistence type="predicted"/>
<protein>
    <submittedName>
        <fullName evidence="1">Uncharacterized protein</fullName>
    </submittedName>
</protein>
<sequence length="34" mass="3962">MVYIHDINLNILEFIITANHGTYLSMHLIDSVFL</sequence>
<dbReference type="EMBL" id="UINC01168996">
    <property type="protein sequence ID" value="SVD72320.1"/>
    <property type="molecule type" value="Genomic_DNA"/>
</dbReference>
<gene>
    <name evidence="1" type="ORF">METZ01_LOCUS425174</name>
</gene>